<dbReference type="Proteomes" id="UP001295423">
    <property type="component" value="Unassembled WGS sequence"/>
</dbReference>
<comment type="caution">
    <text evidence="1">The sequence shown here is derived from an EMBL/GenBank/DDBJ whole genome shotgun (WGS) entry which is preliminary data.</text>
</comment>
<gene>
    <name evidence="1" type="ORF">CYCCA115_LOCUS22597</name>
</gene>
<keyword evidence="2" id="KW-1185">Reference proteome</keyword>
<proteinExistence type="predicted"/>
<evidence type="ECO:0000313" key="2">
    <source>
        <dbReference type="Proteomes" id="UP001295423"/>
    </source>
</evidence>
<dbReference type="AlphaFoldDB" id="A0AAD2G9U2"/>
<accession>A0AAD2G9U2</accession>
<reference evidence="1" key="1">
    <citation type="submission" date="2023-08" db="EMBL/GenBank/DDBJ databases">
        <authorList>
            <person name="Audoor S."/>
            <person name="Bilcke G."/>
        </authorList>
    </citation>
    <scope>NUCLEOTIDE SEQUENCE</scope>
</reference>
<evidence type="ECO:0000313" key="1">
    <source>
        <dbReference type="EMBL" id="CAJ1967067.1"/>
    </source>
</evidence>
<dbReference type="EMBL" id="CAKOGP040002313">
    <property type="protein sequence ID" value="CAJ1967067.1"/>
    <property type="molecule type" value="Genomic_DNA"/>
</dbReference>
<protein>
    <submittedName>
        <fullName evidence="1">Uncharacterized protein</fullName>
    </submittedName>
</protein>
<name>A0AAD2G9U2_9STRA</name>
<organism evidence="1 2">
    <name type="scientific">Cylindrotheca closterium</name>
    <dbReference type="NCBI Taxonomy" id="2856"/>
    <lineage>
        <taxon>Eukaryota</taxon>
        <taxon>Sar</taxon>
        <taxon>Stramenopiles</taxon>
        <taxon>Ochrophyta</taxon>
        <taxon>Bacillariophyta</taxon>
        <taxon>Bacillariophyceae</taxon>
        <taxon>Bacillariophycidae</taxon>
        <taxon>Bacillariales</taxon>
        <taxon>Bacillariaceae</taxon>
        <taxon>Cylindrotheca</taxon>
    </lineage>
</organism>
<sequence>MSLQEIPKETLDLYNKSKMGSRNLSSQVETHLEMCAATQTAVDECFKANGSKISEATNFPEPCVDLAVNHMECSIAKRENAIKIAEKLAGKAAVEKVFPKYEENKNKALDLIAMYKSNAAGGKLNKDVFWG</sequence>